<protein>
    <submittedName>
        <fullName evidence="2">Uncharacterized protein</fullName>
    </submittedName>
</protein>
<accession>A0ABS8WF78</accession>
<feature type="transmembrane region" description="Helical" evidence="1">
    <location>
        <begin position="390"/>
        <end position="411"/>
    </location>
</feature>
<dbReference type="EMBL" id="JAIMJA010000016">
    <property type="protein sequence ID" value="MCE2596209.1"/>
    <property type="molecule type" value="Genomic_DNA"/>
</dbReference>
<dbReference type="InterPro" id="IPR018746">
    <property type="entry name" value="DUF2298"/>
</dbReference>
<comment type="caution">
    <text evidence="2">The sequence shown here is derived from an EMBL/GenBank/DDBJ whole genome shotgun (WGS) entry which is preliminary data.</text>
</comment>
<feature type="transmembrane region" description="Helical" evidence="1">
    <location>
        <begin position="365"/>
        <end position="383"/>
    </location>
</feature>
<dbReference type="RefSeq" id="WP_233053857.1">
    <property type="nucleotide sequence ID" value="NZ_JAIMJA010000016.1"/>
</dbReference>
<evidence type="ECO:0000256" key="1">
    <source>
        <dbReference type="SAM" id="Phobius"/>
    </source>
</evidence>
<dbReference type="Pfam" id="PF10060">
    <property type="entry name" value="DUF2298"/>
    <property type="match status" value="1"/>
</dbReference>
<feature type="transmembrane region" description="Helical" evidence="1">
    <location>
        <begin position="457"/>
        <end position="477"/>
    </location>
</feature>
<feature type="transmembrane region" description="Helical" evidence="1">
    <location>
        <begin position="431"/>
        <end position="450"/>
    </location>
</feature>
<keyword evidence="1" id="KW-0812">Transmembrane</keyword>
<sequence length="691" mass="78598">MHYIYLTLTLGIIWLNLAGLTLFCRRWLPNFALARALGILLFALVFFFVEHFVGLGSLNWLWPITSLASAYLVHQQKDQLKVSGFWSAELVFGLAFLYAFIWRFSLPAINVSSERITDLYFISNYMGGDTLPPDDNWYSPHKFDFYYAFQHYLGALIGRIFSLDIGTTYNLSFCILMALPVTLAWHLAGHFVKSSWLKLLLVATLAFGGTGLSPLLHLVYKQPAEPQILQQGFVETASERDITNAENSYRHQFSNHAFMNLVRGARFTGSHDEKAHEGGDKTNAEMADIFFPIDKPNEQFELRVLPLENFGYQYFVGDYHPPIGGFLILLITLVLIMTIQAQQAVRLCTAMLGATVPLMLITNTWVFPLQGLLLCGWLALTYWQKQKPDWAALIGGGLFAGVLVYPFLIGFTSGGVSTPVKLVTGNDHTPWARFVGMQWPVLSLMLLALFDRKWRQLTVVFLLTFGLLLLISEMIYIDDPTGGKFIRTNTVMKWWGWIYVGALVLFGAICLGAEKLWIKLPAIIVLLLTATAGIDVVNYLTHANKAHMGKLQGHEWFTGNPENRDMFNFLKQAPRGVVLENVPDNAYMHSSVYAIFNDKPVLMGWPSHLRTWHGEVPQVWKMTEKIRSFYAGTLGGSRDWLQAHRVEYVVFDAGQQQNWHAINEQIKSHYDWFGFNRNGQPPKGIWMRRQQ</sequence>
<feature type="transmembrane region" description="Helical" evidence="1">
    <location>
        <begin position="497"/>
        <end position="513"/>
    </location>
</feature>
<dbReference type="Proteomes" id="UP001201273">
    <property type="component" value="Unassembled WGS sequence"/>
</dbReference>
<feature type="transmembrane region" description="Helical" evidence="1">
    <location>
        <begin position="145"/>
        <end position="162"/>
    </location>
</feature>
<organism evidence="2 3">
    <name type="scientific">Motilimonas cestriensis</name>
    <dbReference type="NCBI Taxonomy" id="2742685"/>
    <lineage>
        <taxon>Bacteria</taxon>
        <taxon>Pseudomonadati</taxon>
        <taxon>Pseudomonadota</taxon>
        <taxon>Gammaproteobacteria</taxon>
        <taxon>Alteromonadales</taxon>
        <taxon>Alteromonadales genera incertae sedis</taxon>
        <taxon>Motilimonas</taxon>
    </lineage>
</organism>
<keyword evidence="1" id="KW-0472">Membrane</keyword>
<feature type="transmembrane region" description="Helical" evidence="1">
    <location>
        <begin position="323"/>
        <end position="345"/>
    </location>
</feature>
<feature type="transmembrane region" description="Helical" evidence="1">
    <location>
        <begin position="200"/>
        <end position="220"/>
    </location>
</feature>
<keyword evidence="1" id="KW-1133">Transmembrane helix</keyword>
<gene>
    <name evidence="2" type="ORF">K6Y31_15450</name>
</gene>
<feature type="transmembrane region" description="Helical" evidence="1">
    <location>
        <begin position="6"/>
        <end position="24"/>
    </location>
</feature>
<feature type="transmembrane region" description="Helical" evidence="1">
    <location>
        <begin position="520"/>
        <end position="540"/>
    </location>
</feature>
<feature type="transmembrane region" description="Helical" evidence="1">
    <location>
        <begin position="85"/>
        <end position="104"/>
    </location>
</feature>
<name>A0ABS8WF78_9GAMM</name>
<reference evidence="2 3" key="1">
    <citation type="journal article" date="2022" name="Environ. Microbiol. Rep.">
        <title>Eco-phylogenetic analyses reveal divergent evolution of vitamin B12 metabolism in the marine bacterial family 'Psychromonadaceae'.</title>
        <authorList>
            <person name="Jin X."/>
            <person name="Yang Y."/>
            <person name="Cao H."/>
            <person name="Gao B."/>
            <person name="Zhao Z."/>
        </authorList>
    </citation>
    <scope>NUCLEOTIDE SEQUENCE [LARGE SCALE GENOMIC DNA]</scope>
    <source>
        <strain evidence="2 3">MKS20</strain>
    </source>
</reference>
<keyword evidence="3" id="KW-1185">Reference proteome</keyword>
<evidence type="ECO:0000313" key="3">
    <source>
        <dbReference type="Proteomes" id="UP001201273"/>
    </source>
</evidence>
<proteinExistence type="predicted"/>
<feature type="transmembrane region" description="Helical" evidence="1">
    <location>
        <begin position="169"/>
        <end position="188"/>
    </location>
</feature>
<evidence type="ECO:0000313" key="2">
    <source>
        <dbReference type="EMBL" id="MCE2596209.1"/>
    </source>
</evidence>